<feature type="domain" description="Domain of unknown function DB" evidence="1">
    <location>
        <begin position="2"/>
        <end position="37"/>
    </location>
</feature>
<dbReference type="EnsemblMetazoa" id="CJA24950.1">
    <property type="protein sequence ID" value="CJA24950.1"/>
    <property type="gene ID" value="WBGene00180522"/>
</dbReference>
<reference evidence="2" key="2">
    <citation type="submission" date="2022-06" db="UniProtKB">
        <authorList>
            <consortium name="EnsemblMetazoa"/>
        </authorList>
    </citation>
    <scope>IDENTIFICATION</scope>
    <source>
        <strain evidence="2">DF5081</strain>
    </source>
</reference>
<evidence type="ECO:0000313" key="3">
    <source>
        <dbReference type="Proteomes" id="UP000005237"/>
    </source>
</evidence>
<dbReference type="PANTHER" id="PTHR46705:SF9">
    <property type="entry name" value="DOMAIN OF UNKNOWN FUNCTION DB DOMAIN-CONTAINING PROTEIN"/>
    <property type="match status" value="1"/>
</dbReference>
<accession>A0A8R1IDF7</accession>
<dbReference type="Proteomes" id="UP000005237">
    <property type="component" value="Unassembled WGS sequence"/>
</dbReference>
<sequence length="73" mass="8004">MYFKQDTCPMQAAADIQYCAAQGKDHTACCARNAVGTTLAGSKHTNFLLLRRENQSERSCLAAVVSPRSARIR</sequence>
<name>A0A8R1IDF7_CAEJA</name>
<dbReference type="AlphaFoldDB" id="A0A8R1IDF7"/>
<evidence type="ECO:0000313" key="2">
    <source>
        <dbReference type="EnsemblMetazoa" id="CJA24950.1"/>
    </source>
</evidence>
<reference evidence="3" key="1">
    <citation type="submission" date="2010-08" db="EMBL/GenBank/DDBJ databases">
        <authorList>
            <consortium name="Caenorhabditis japonica Sequencing Consortium"/>
            <person name="Wilson R.K."/>
        </authorList>
    </citation>
    <scope>NUCLEOTIDE SEQUENCE [LARGE SCALE GENOMIC DNA]</scope>
    <source>
        <strain evidence="3">DF5081</strain>
    </source>
</reference>
<protein>
    <submittedName>
        <fullName evidence="2">DB domain-containing protein</fullName>
    </submittedName>
</protein>
<evidence type="ECO:0000259" key="1">
    <source>
        <dbReference type="Pfam" id="PF01682"/>
    </source>
</evidence>
<keyword evidence="3" id="KW-1185">Reference proteome</keyword>
<organism evidence="2 3">
    <name type="scientific">Caenorhabditis japonica</name>
    <dbReference type="NCBI Taxonomy" id="281687"/>
    <lineage>
        <taxon>Eukaryota</taxon>
        <taxon>Metazoa</taxon>
        <taxon>Ecdysozoa</taxon>
        <taxon>Nematoda</taxon>
        <taxon>Chromadorea</taxon>
        <taxon>Rhabditida</taxon>
        <taxon>Rhabditina</taxon>
        <taxon>Rhabditomorpha</taxon>
        <taxon>Rhabditoidea</taxon>
        <taxon>Rhabditidae</taxon>
        <taxon>Peloderinae</taxon>
        <taxon>Caenorhabditis</taxon>
    </lineage>
</organism>
<dbReference type="Pfam" id="PF01682">
    <property type="entry name" value="DB"/>
    <property type="match status" value="1"/>
</dbReference>
<proteinExistence type="predicted"/>
<dbReference type="PANTHER" id="PTHR46705">
    <property type="entry name" value="PROTEIN CBG09805"/>
    <property type="match status" value="1"/>
</dbReference>
<dbReference type="InterPro" id="IPR002602">
    <property type="entry name" value="DB"/>
</dbReference>